<keyword evidence="7" id="KW-0482">Metalloprotease</keyword>
<reference evidence="13" key="1">
    <citation type="submission" date="2013-12" db="EMBL/GenBank/DDBJ databases">
        <authorList>
            <person name="Omoto C.K."/>
            <person name="Sibley D."/>
            <person name="Venepally P."/>
            <person name="Hadjithomas M."/>
            <person name="Karamycheva S."/>
            <person name="Brunk B."/>
            <person name="Roos D."/>
            <person name="Caler E."/>
            <person name="Lorenzi H."/>
        </authorList>
    </citation>
    <scope>NUCLEOTIDE SEQUENCE</scope>
</reference>
<keyword evidence="4" id="KW-0479">Metal-binding</keyword>
<evidence type="ECO:0000256" key="7">
    <source>
        <dbReference type="ARBA" id="ARBA00023049"/>
    </source>
</evidence>
<dbReference type="FunFam" id="3.30.830.10:FF:000012">
    <property type="entry name" value="Protease 3"/>
    <property type="match status" value="1"/>
</dbReference>
<evidence type="ECO:0000256" key="8">
    <source>
        <dbReference type="RuleBase" id="RU004447"/>
    </source>
</evidence>
<dbReference type="GO" id="GO:0051603">
    <property type="term" value="P:proteolysis involved in protein catabolic process"/>
    <property type="evidence" value="ECO:0007669"/>
    <property type="project" value="TreeGrafter"/>
</dbReference>
<dbReference type="GO" id="GO:0043171">
    <property type="term" value="P:peptide catabolic process"/>
    <property type="evidence" value="ECO:0007669"/>
    <property type="project" value="TreeGrafter"/>
</dbReference>
<dbReference type="Proteomes" id="UP000019763">
    <property type="component" value="Unassembled WGS sequence"/>
</dbReference>
<dbReference type="OrthoDB" id="952271at2759"/>
<dbReference type="GO" id="GO:0046872">
    <property type="term" value="F:metal ion binding"/>
    <property type="evidence" value="ECO:0007669"/>
    <property type="project" value="UniProtKB-KW"/>
</dbReference>
<dbReference type="InterPro" id="IPR007863">
    <property type="entry name" value="Peptidase_M16_C"/>
</dbReference>
<dbReference type="InterPro" id="IPR050626">
    <property type="entry name" value="Peptidase_M16"/>
</dbReference>
<dbReference type="Pfam" id="PF22456">
    <property type="entry name" value="PqqF-like_C_4"/>
    <property type="match status" value="1"/>
</dbReference>
<dbReference type="Pfam" id="PF00675">
    <property type="entry name" value="Peptidase_M16"/>
    <property type="match status" value="1"/>
</dbReference>
<evidence type="ECO:0000259" key="10">
    <source>
        <dbReference type="Pfam" id="PF05193"/>
    </source>
</evidence>
<dbReference type="EMBL" id="AFNH02001254">
    <property type="protein sequence ID" value="EZG43537.1"/>
    <property type="molecule type" value="Genomic_DNA"/>
</dbReference>
<name>A0A023AY14_GRENI</name>
<dbReference type="InterPro" id="IPR001431">
    <property type="entry name" value="Pept_M16_Zn_BS"/>
</dbReference>
<dbReference type="GeneID" id="22915764"/>
<gene>
    <name evidence="13" type="ORF">GNI_167690</name>
</gene>
<keyword evidence="5 13" id="KW-0378">Hydrolase</keyword>
<feature type="domain" description="Coenzyme PQQ synthesis protein F-like C-terminal lobe" evidence="12">
    <location>
        <begin position="899"/>
        <end position="1001"/>
    </location>
</feature>
<dbReference type="EC" id="3.4.24.56" evidence="13"/>
<dbReference type="VEuPathDB" id="CryptoDB:GNI_167690"/>
<dbReference type="OMA" id="WIFDEMK"/>
<proteinExistence type="inferred from homology"/>
<dbReference type="GO" id="GO:0004222">
    <property type="term" value="F:metalloendopeptidase activity"/>
    <property type="evidence" value="ECO:0007669"/>
    <property type="project" value="UniProtKB-EC"/>
</dbReference>
<evidence type="ECO:0000256" key="6">
    <source>
        <dbReference type="ARBA" id="ARBA00022833"/>
    </source>
</evidence>
<dbReference type="PANTHER" id="PTHR43690">
    <property type="entry name" value="NARDILYSIN"/>
    <property type="match status" value="1"/>
</dbReference>
<dbReference type="InterPro" id="IPR011765">
    <property type="entry name" value="Pept_M16_N"/>
</dbReference>
<evidence type="ECO:0000313" key="13">
    <source>
        <dbReference type="EMBL" id="EZG43537.1"/>
    </source>
</evidence>
<evidence type="ECO:0000259" key="12">
    <source>
        <dbReference type="Pfam" id="PF22456"/>
    </source>
</evidence>
<protein>
    <submittedName>
        <fullName evidence="13">Insulin-degrading enzyme</fullName>
        <ecNumber evidence="13">3.4.24.56</ecNumber>
    </submittedName>
</protein>
<dbReference type="RefSeq" id="XP_011133222.1">
    <property type="nucleotide sequence ID" value="XM_011134920.1"/>
</dbReference>
<evidence type="ECO:0000256" key="3">
    <source>
        <dbReference type="ARBA" id="ARBA00022670"/>
    </source>
</evidence>
<dbReference type="Gene3D" id="3.30.830.10">
    <property type="entry name" value="Metalloenzyme, LuxS/M16 peptidase-like"/>
    <property type="match status" value="4"/>
</dbReference>
<dbReference type="Pfam" id="PF16187">
    <property type="entry name" value="Peptidase_M16_M"/>
    <property type="match status" value="2"/>
</dbReference>
<evidence type="ECO:0000256" key="4">
    <source>
        <dbReference type="ARBA" id="ARBA00022723"/>
    </source>
</evidence>
<comment type="cofactor">
    <cofactor evidence="1">
        <name>Zn(2+)</name>
        <dbReference type="ChEBI" id="CHEBI:29105"/>
    </cofactor>
</comment>
<dbReference type="InterPro" id="IPR032632">
    <property type="entry name" value="Peptidase_M16_M"/>
</dbReference>
<dbReference type="InterPro" id="IPR054734">
    <property type="entry name" value="PqqF-like_C_4"/>
</dbReference>
<keyword evidence="3" id="KW-0645">Protease</keyword>
<evidence type="ECO:0000256" key="5">
    <source>
        <dbReference type="ARBA" id="ARBA00022801"/>
    </source>
</evidence>
<evidence type="ECO:0000259" key="11">
    <source>
        <dbReference type="Pfam" id="PF16187"/>
    </source>
</evidence>
<dbReference type="PANTHER" id="PTHR43690:SF18">
    <property type="entry name" value="INSULIN-DEGRADING ENZYME-RELATED"/>
    <property type="match status" value="1"/>
</dbReference>
<accession>A0A023AY14</accession>
<organism evidence="13 14">
    <name type="scientific">Gregarina niphandrodes</name>
    <name type="common">Septate eugregarine</name>
    <dbReference type="NCBI Taxonomy" id="110365"/>
    <lineage>
        <taxon>Eukaryota</taxon>
        <taxon>Sar</taxon>
        <taxon>Alveolata</taxon>
        <taxon>Apicomplexa</taxon>
        <taxon>Conoidasida</taxon>
        <taxon>Gregarinasina</taxon>
        <taxon>Eugregarinorida</taxon>
        <taxon>Gregarinidae</taxon>
        <taxon>Gregarina</taxon>
    </lineage>
</organism>
<sequence length="1086" mass="123763">MAMLGKESIKSPIAFDDYDYGVATLSNGLRVLLVSSADRVDKAACAIGVGVGQMSDPRELEGLAHFCEHMLFMGTAKYPDEQEYQEYVQKNGGMTNAFTTDTSTVYYATVKPDALDGLVDRTSEFFVSPAFNQDAVDREVEAVNSEHEKDLQNDTRRKYQLLKHLCNQEHPFTKFSTGNNRTLRRLEFYKNDNAKALSALRQSLVQFHSEHYSANNMAAVILGREPLQILKEMAEKYMSRIPNHDYPIIRGSAVGKPHLIFSKEYVNRLVDVLPVKEGDRKLEFIFAMPDQRDHYKSKPASFISHILGHEGEGSILDILKSKHICTALFAGCLTENTGQSVFEVSLDMASDEVFSDENIIYIGKLIFGVLRRLKYEASRNPIGFTELIKDEQKVNYIRWKYRPMFDVHELVKEGVSNLLACEPKEVLEAAYINTEVNPGLINNHIDLLLDQAKDAIVWRTGMKFGVRCNEEERIYKTKYHVEALPEEWSREWNGIAKSTKDDDVDIWLKNEGIKQVEKNKFVPESFELKAPTTDIAALPVYINPTGGSAFSANDPIQIWFKQETSFRLPQFLFSGRIHLPLFKPTLADLLWMKENDVTRAKVKQEWEKKDNFRDLIWPARVALYLVYQKAVMESVNDKLYDARLAGVIYNTAIISGTGQGSSGLQFEVGGFDDKGEKVMETFINSFTEFNANETHLKTVLAELVRSFTNKTKATDPYVHVLTKASDSMSYITWDDRDMLESLSVITVDVALKYLRKGKKLNPELFDGATVLGAIVGNVTDDEVRKCYANPNAWSKLIQNPGKYDLNGKERLLYDEIDFDKLRKEDTMKQLQRGTMVHREIDDSKGATKGADDSNSAIDVIVIKTPTLNSANPNGAVVLTIQAFDSEYQTYAFNNVMSIWLSDLFFDDLRTKQTLGYVVGMPNREVGRRLMRCLLAQSTRSTEYVLSRMLNFIQEKCLECNGNTSFSIKPAGLSEESFTQCTQAVISQLREKPKELYTVYERMSNEILTLRNDFSRREKQIKFLESYKFAQFKQDLVRALTHGKWIALLAFTENTETSEIQLDNLTPYQWCNIYSVKHVKDIIYSTV</sequence>
<dbReference type="InterPro" id="IPR011249">
    <property type="entry name" value="Metalloenz_LuxS/M16"/>
</dbReference>
<evidence type="ECO:0000259" key="9">
    <source>
        <dbReference type="Pfam" id="PF00675"/>
    </source>
</evidence>
<comment type="caution">
    <text evidence="13">The sequence shown here is derived from an EMBL/GenBank/DDBJ whole genome shotgun (WGS) entry which is preliminary data.</text>
</comment>
<dbReference type="AlphaFoldDB" id="A0A023AY14"/>
<comment type="similarity">
    <text evidence="2 8">Belongs to the peptidase M16 family.</text>
</comment>
<evidence type="ECO:0000256" key="1">
    <source>
        <dbReference type="ARBA" id="ARBA00001947"/>
    </source>
</evidence>
<dbReference type="eggNOG" id="KOG0959">
    <property type="taxonomic scope" value="Eukaryota"/>
</dbReference>
<keyword evidence="14" id="KW-1185">Reference proteome</keyword>
<dbReference type="GO" id="GO:0005739">
    <property type="term" value="C:mitochondrion"/>
    <property type="evidence" value="ECO:0007669"/>
    <property type="project" value="TreeGrafter"/>
</dbReference>
<feature type="domain" description="Peptidase M16 N-terminal" evidence="9">
    <location>
        <begin position="35"/>
        <end position="167"/>
    </location>
</feature>
<evidence type="ECO:0000313" key="14">
    <source>
        <dbReference type="Proteomes" id="UP000019763"/>
    </source>
</evidence>
<feature type="domain" description="Peptidase M16 middle/third" evidence="11">
    <location>
        <begin position="620"/>
        <end position="740"/>
    </location>
</feature>
<evidence type="ECO:0000256" key="2">
    <source>
        <dbReference type="ARBA" id="ARBA00007261"/>
    </source>
</evidence>
<feature type="domain" description="Peptidase M16 C-terminal" evidence="10">
    <location>
        <begin position="201"/>
        <end position="376"/>
    </location>
</feature>
<dbReference type="PROSITE" id="PS00143">
    <property type="entry name" value="INSULINASE"/>
    <property type="match status" value="1"/>
</dbReference>
<keyword evidence="6" id="KW-0862">Zinc</keyword>
<feature type="domain" description="Peptidase M16 middle/third" evidence="11">
    <location>
        <begin position="407"/>
        <end position="586"/>
    </location>
</feature>
<dbReference type="Pfam" id="PF05193">
    <property type="entry name" value="Peptidase_M16_C"/>
    <property type="match status" value="1"/>
</dbReference>
<dbReference type="GO" id="GO:0005829">
    <property type="term" value="C:cytosol"/>
    <property type="evidence" value="ECO:0007669"/>
    <property type="project" value="TreeGrafter"/>
</dbReference>
<dbReference type="SUPFAM" id="SSF63411">
    <property type="entry name" value="LuxS/MPP-like metallohydrolase"/>
    <property type="match status" value="4"/>
</dbReference>